<dbReference type="GO" id="GO:0071555">
    <property type="term" value="P:cell wall organization"/>
    <property type="evidence" value="ECO:0007669"/>
    <property type="project" value="UniProtKB-KW"/>
</dbReference>
<keyword evidence="3" id="KW-0645">Protease</keyword>
<organism evidence="19 20">
    <name type="scientific">Enterococcus faecium R496</name>
    <dbReference type="NCBI Taxonomy" id="1134836"/>
    <lineage>
        <taxon>Bacteria</taxon>
        <taxon>Bacillati</taxon>
        <taxon>Bacillota</taxon>
        <taxon>Bacilli</taxon>
        <taxon>Lactobacillales</taxon>
        <taxon>Enterococcaceae</taxon>
        <taxon>Enterococcus</taxon>
    </lineage>
</organism>
<evidence type="ECO:0000256" key="9">
    <source>
        <dbReference type="ARBA" id="ARBA00022984"/>
    </source>
</evidence>
<accession>A0AAV3GQZ6</accession>
<keyword evidence="10 16" id="KW-1133">Transmembrane helix</keyword>
<evidence type="ECO:0000313" key="19">
    <source>
        <dbReference type="EMBL" id="EJX47982.1"/>
    </source>
</evidence>
<dbReference type="GO" id="GO:0009002">
    <property type="term" value="F:serine-type D-Ala-D-Ala carboxypeptidase activity"/>
    <property type="evidence" value="ECO:0007669"/>
    <property type="project" value="UniProtKB-EC"/>
</dbReference>
<evidence type="ECO:0000313" key="20">
    <source>
        <dbReference type="Proteomes" id="UP000006402"/>
    </source>
</evidence>
<keyword evidence="5" id="KW-0808">Transferase</keyword>
<dbReference type="Gene3D" id="3.40.710.10">
    <property type="entry name" value="DD-peptidase/beta-lactamase superfamily"/>
    <property type="match status" value="1"/>
</dbReference>
<dbReference type="Gene3D" id="1.10.3810.10">
    <property type="entry name" value="Biosynthetic peptidoglycan transglycosylase-like"/>
    <property type="match status" value="1"/>
</dbReference>
<comment type="caution">
    <text evidence="19">The sequence shown here is derived from an EMBL/GenBank/DDBJ whole genome shotgun (WGS) entry which is preliminary data.</text>
</comment>
<feature type="transmembrane region" description="Helical" evidence="16">
    <location>
        <begin position="64"/>
        <end position="94"/>
    </location>
</feature>
<dbReference type="GO" id="GO:0009252">
    <property type="term" value="P:peptidoglycan biosynthetic process"/>
    <property type="evidence" value="ECO:0007669"/>
    <property type="project" value="UniProtKB-KW"/>
</dbReference>
<name>A0AAV3GQZ6_ENTFC</name>
<evidence type="ECO:0000256" key="16">
    <source>
        <dbReference type="SAM" id="Phobius"/>
    </source>
</evidence>
<comment type="catalytic activity">
    <reaction evidence="15">
        <text>[GlcNAc-(1-&gt;4)-Mur2Ac(oyl-L-Ala-gamma-D-Glu-L-Lys-D-Ala-D-Ala)](n)-di-trans,octa-cis-undecaprenyl diphosphate + beta-D-GlcNAc-(1-&gt;4)-Mur2Ac(oyl-L-Ala-gamma-D-Glu-L-Lys-D-Ala-D-Ala)-di-trans,octa-cis-undecaprenyl diphosphate = [GlcNAc-(1-&gt;4)-Mur2Ac(oyl-L-Ala-gamma-D-Glu-L-Lys-D-Ala-D-Ala)](n+1)-di-trans,octa-cis-undecaprenyl diphosphate + di-trans,octa-cis-undecaprenyl diphosphate + H(+)</text>
        <dbReference type="Rhea" id="RHEA:23708"/>
        <dbReference type="Rhea" id="RHEA-COMP:9602"/>
        <dbReference type="Rhea" id="RHEA-COMP:9603"/>
        <dbReference type="ChEBI" id="CHEBI:15378"/>
        <dbReference type="ChEBI" id="CHEBI:58405"/>
        <dbReference type="ChEBI" id="CHEBI:60033"/>
        <dbReference type="ChEBI" id="CHEBI:78435"/>
        <dbReference type="EC" id="2.4.99.28"/>
    </reaction>
</comment>
<dbReference type="Gene3D" id="3.40.50.12800">
    <property type="match status" value="1"/>
</dbReference>
<evidence type="ECO:0000256" key="10">
    <source>
        <dbReference type="ARBA" id="ARBA00022989"/>
    </source>
</evidence>
<proteinExistence type="predicted"/>
<dbReference type="PANTHER" id="PTHR32282:SF32">
    <property type="entry name" value="PENICILLIN-BINDING PROTEIN 2A"/>
    <property type="match status" value="1"/>
</dbReference>
<evidence type="ECO:0000256" key="3">
    <source>
        <dbReference type="ARBA" id="ARBA00022670"/>
    </source>
</evidence>
<evidence type="ECO:0000256" key="13">
    <source>
        <dbReference type="ARBA" id="ARBA00023316"/>
    </source>
</evidence>
<dbReference type="EMBL" id="AMAH01000266">
    <property type="protein sequence ID" value="EJX47982.1"/>
    <property type="molecule type" value="Genomic_DNA"/>
</dbReference>
<sequence length="873" mass="97091">MDSSLKGNCFEQFLYIGKMMYKENGLFFFALFSIVTETFSKEKLKNSFIKKIISSRFISFEKEIPVKNSLVCFFVLLFAIISEIKPLVEVTLLPRKNTRKKQNRRKKEKWFVPKVIFRVFQSLTVFITVLLLLFAALGIGIGAGYFAYLVEDTQLPTKKELQTELGNITETSKIVYADNTEISKIQTDLMRTTISSDKISPLLKTAIISTEDEYFDKHQGYVPKAVLRALVSEATGIGSSGGSTLTQQLVKQQILTDETTFKRKANEIVLSAQVEKYFSKDEIIATYLNVSPFGRNNKGQNIAGVQEAARGIFGVDAKDVTLPQAAYIAGLPQSPITYSPYTNTGALKEDLSAGLARKDFVLFSMYREGQITKEQYEEAKAYDLTKDFLPQQIAEQTDREFLYYTVMNEATRIIAQQLAEKDNADMSDSSVSEAYYQKAQQTIQNKGYTIHSTIDKDIYAALQTGVENYGYMLDDGAGSQVETGNVLMDNRTGRIYGFVGGRNYSQNQNNHAFDTERQAGSSIKPVLVYGPAIDMGLVGSESRVSDYATTWQEGENAGEKIVNATNEGSNTFQTVRESLEWSNNIPAYHLYQDVLNSGGSKQYAYEHYLAKMNYPANDNWGVESAPLGTVDVTTLQQTNGFQALANGGVYEEGYIIDSITDNAGNVIYKHESNSVRIYSEATASIMNDMMRSVINEKITTPFKDVISSLNGNLGKADWVGKTGSTNEYRDSWLIVSTPSITISSWAGHDDNTGMDSQARIRSANYLANLINQAYQANPEIFGTDEKFDLSSDVMKKKVSGFTGQTAGKVTVNKKSIQTPGKTVESLWAKNGPKKSAFKFGVGGTDENYTDYWNTASAYARANPETKESDDKDD</sequence>
<dbReference type="GO" id="GO:0008955">
    <property type="term" value="F:peptidoglycan glycosyltransferase activity"/>
    <property type="evidence" value="ECO:0007669"/>
    <property type="project" value="UniProtKB-EC"/>
</dbReference>
<keyword evidence="9" id="KW-0573">Peptidoglycan synthesis</keyword>
<evidence type="ECO:0000256" key="15">
    <source>
        <dbReference type="ARBA" id="ARBA00049902"/>
    </source>
</evidence>
<dbReference type="GO" id="GO:0030288">
    <property type="term" value="C:outer membrane-bounded periplasmic space"/>
    <property type="evidence" value="ECO:0007669"/>
    <property type="project" value="TreeGrafter"/>
</dbReference>
<feature type="domain" description="Glycosyl transferase family 51" evidence="18">
    <location>
        <begin position="179"/>
        <end position="350"/>
    </location>
</feature>
<dbReference type="InterPro" id="IPR050396">
    <property type="entry name" value="Glycosyltr_51/Transpeptidase"/>
</dbReference>
<dbReference type="GO" id="GO:0008360">
    <property type="term" value="P:regulation of cell shape"/>
    <property type="evidence" value="ECO:0007669"/>
    <property type="project" value="UniProtKB-KW"/>
</dbReference>
<evidence type="ECO:0000256" key="7">
    <source>
        <dbReference type="ARBA" id="ARBA00022801"/>
    </source>
</evidence>
<dbReference type="SUPFAM" id="SSF53955">
    <property type="entry name" value="Lysozyme-like"/>
    <property type="match status" value="1"/>
</dbReference>
<dbReference type="InterPro" id="IPR012338">
    <property type="entry name" value="Beta-lactam/transpept-like"/>
</dbReference>
<reference evidence="19 20" key="1">
    <citation type="submission" date="2012-04" db="EMBL/GenBank/DDBJ databases">
        <authorList>
            <person name="Weinstock G."/>
            <person name="Sodergren E."/>
            <person name="Lobos E.A."/>
            <person name="Fulton L."/>
            <person name="Fulton R."/>
            <person name="Courtney L."/>
            <person name="Fronick C."/>
            <person name="O'Laughlin M."/>
            <person name="Godfrey J."/>
            <person name="Wilson R.M."/>
            <person name="Miner T."/>
            <person name="Farmer C."/>
            <person name="Delehaunty K."/>
            <person name="Cordes M."/>
            <person name="Minx P."/>
            <person name="Tomlinson C."/>
            <person name="Chen J."/>
            <person name="Wollam A."/>
            <person name="Pepin K.H."/>
            <person name="Bhonagiri V."/>
            <person name="Zhang X."/>
            <person name="Suruliraj S."/>
            <person name="Warren W."/>
            <person name="Mitreva M."/>
            <person name="Mardis E.R."/>
            <person name="Wilson R.K."/>
        </authorList>
    </citation>
    <scope>NUCLEOTIDE SEQUENCE [LARGE SCALE GENOMIC DNA]</scope>
    <source>
        <strain evidence="19 20">R496</strain>
    </source>
</reference>
<keyword evidence="6 16" id="KW-0812">Transmembrane</keyword>
<keyword evidence="12" id="KW-0511">Multifunctional enzyme</keyword>
<dbReference type="Proteomes" id="UP000006402">
    <property type="component" value="Unassembled WGS sequence"/>
</dbReference>
<dbReference type="InterPro" id="IPR001460">
    <property type="entry name" value="PCN-bd_Tpept"/>
</dbReference>
<gene>
    <name evidence="19" type="ORF">HMPREF1378_03038</name>
</gene>
<evidence type="ECO:0000256" key="2">
    <source>
        <dbReference type="ARBA" id="ARBA00022645"/>
    </source>
</evidence>
<dbReference type="GO" id="GO:0006508">
    <property type="term" value="P:proteolysis"/>
    <property type="evidence" value="ECO:0007669"/>
    <property type="project" value="UniProtKB-KW"/>
</dbReference>
<dbReference type="PANTHER" id="PTHR32282">
    <property type="entry name" value="BINDING PROTEIN TRANSPEPTIDASE, PUTATIVE-RELATED"/>
    <property type="match status" value="1"/>
</dbReference>
<evidence type="ECO:0000256" key="12">
    <source>
        <dbReference type="ARBA" id="ARBA00023268"/>
    </source>
</evidence>
<keyword evidence="1" id="KW-1003">Cell membrane</keyword>
<evidence type="ECO:0000259" key="17">
    <source>
        <dbReference type="Pfam" id="PF00905"/>
    </source>
</evidence>
<evidence type="ECO:0000256" key="14">
    <source>
        <dbReference type="ARBA" id="ARBA00034000"/>
    </source>
</evidence>
<dbReference type="InterPro" id="IPR001264">
    <property type="entry name" value="Glyco_trans_51"/>
</dbReference>
<feature type="transmembrane region" description="Helical" evidence="16">
    <location>
        <begin position="115"/>
        <end position="148"/>
    </location>
</feature>
<evidence type="ECO:0000256" key="1">
    <source>
        <dbReference type="ARBA" id="ARBA00022475"/>
    </source>
</evidence>
<dbReference type="InterPro" id="IPR023346">
    <property type="entry name" value="Lysozyme-like_dom_sf"/>
</dbReference>
<dbReference type="Pfam" id="PF00905">
    <property type="entry name" value="Transpeptidase"/>
    <property type="match status" value="1"/>
</dbReference>
<evidence type="ECO:0000256" key="11">
    <source>
        <dbReference type="ARBA" id="ARBA00023136"/>
    </source>
</evidence>
<dbReference type="GO" id="GO:0008658">
    <property type="term" value="F:penicillin binding"/>
    <property type="evidence" value="ECO:0007669"/>
    <property type="project" value="InterPro"/>
</dbReference>
<dbReference type="InterPro" id="IPR036950">
    <property type="entry name" value="PBP_transglycosylase"/>
</dbReference>
<comment type="catalytic activity">
    <reaction evidence="14">
        <text>Preferential cleavage: (Ac)2-L-Lys-D-Ala-|-D-Ala. Also transpeptidation of peptidyl-alanyl moieties that are N-acyl substituents of D-alanine.</text>
        <dbReference type="EC" id="3.4.16.4"/>
    </reaction>
</comment>
<evidence type="ECO:0000256" key="6">
    <source>
        <dbReference type="ARBA" id="ARBA00022692"/>
    </source>
</evidence>
<keyword evidence="4" id="KW-0328">Glycosyltransferase</keyword>
<keyword evidence="8" id="KW-0133">Cell shape</keyword>
<keyword evidence="2" id="KW-0121">Carboxypeptidase</keyword>
<evidence type="ECO:0000256" key="5">
    <source>
        <dbReference type="ARBA" id="ARBA00022679"/>
    </source>
</evidence>
<keyword evidence="13" id="KW-0961">Cell wall biogenesis/degradation</keyword>
<keyword evidence="7" id="KW-0378">Hydrolase</keyword>
<dbReference type="SUPFAM" id="SSF56601">
    <property type="entry name" value="beta-lactamase/transpeptidase-like"/>
    <property type="match status" value="1"/>
</dbReference>
<evidence type="ECO:0000259" key="18">
    <source>
        <dbReference type="Pfam" id="PF00912"/>
    </source>
</evidence>
<evidence type="ECO:0000256" key="4">
    <source>
        <dbReference type="ARBA" id="ARBA00022676"/>
    </source>
</evidence>
<evidence type="ECO:0000256" key="8">
    <source>
        <dbReference type="ARBA" id="ARBA00022960"/>
    </source>
</evidence>
<dbReference type="AlphaFoldDB" id="A0AAV3GQZ6"/>
<feature type="domain" description="Penicillin-binding protein transpeptidase" evidence="17">
    <location>
        <begin position="486"/>
        <end position="728"/>
    </location>
</feature>
<keyword evidence="11 16" id="KW-0472">Membrane</keyword>
<dbReference type="Pfam" id="PF00912">
    <property type="entry name" value="Transgly"/>
    <property type="match status" value="1"/>
</dbReference>
<protein>
    <submittedName>
        <fullName evidence="19">Transglycosylase</fullName>
    </submittedName>
</protein>